<reference evidence="1" key="1">
    <citation type="submission" date="2010-02" db="EMBL/GenBank/DDBJ databases">
        <title>Sequencing and annotation of the Blastocystis hominis genome.</title>
        <authorList>
            <person name="Wincker P."/>
        </authorList>
    </citation>
    <scope>NUCLEOTIDE SEQUENCE</scope>
    <source>
        <strain evidence="1">Singapore isolate B</strain>
    </source>
</reference>
<dbReference type="GO" id="GO:0045022">
    <property type="term" value="P:early endosome to late endosome transport"/>
    <property type="evidence" value="ECO:0007669"/>
    <property type="project" value="TreeGrafter"/>
</dbReference>
<dbReference type="GO" id="GO:0005770">
    <property type="term" value="C:late endosome"/>
    <property type="evidence" value="ECO:0007669"/>
    <property type="project" value="TreeGrafter"/>
</dbReference>
<sequence length="179" mass="20334">MIRVLDLYNFGDESIVSNPVYNSIMTTIPNIKRDAQEKSIILAIPMTSTLKSSRFSQSFIQSHILTSSSVYKDEYITYSGKTAAINSKYVQTKMDKWNGVGFAEERHCRILYDDVITVDGTSEFRILLIDKPLEGSYYPLQVFPQSNVLFHSGHVSGLSSSLSILCRSIRLFRRTLGFR</sequence>
<protein>
    <submittedName>
        <fullName evidence="1">Uncharacterized protein</fullName>
    </submittedName>
</protein>
<dbReference type="Proteomes" id="UP000008312">
    <property type="component" value="Unassembled WGS sequence"/>
</dbReference>
<organism evidence="1">
    <name type="scientific">Blastocystis hominis</name>
    <dbReference type="NCBI Taxonomy" id="12968"/>
    <lineage>
        <taxon>Eukaryota</taxon>
        <taxon>Sar</taxon>
        <taxon>Stramenopiles</taxon>
        <taxon>Bigyra</taxon>
        <taxon>Opalozoa</taxon>
        <taxon>Opalinata</taxon>
        <taxon>Blastocystidae</taxon>
        <taxon>Blastocystis</taxon>
    </lineage>
</organism>
<dbReference type="GO" id="GO:0097422">
    <property type="term" value="C:tubular endosome"/>
    <property type="evidence" value="ECO:0007669"/>
    <property type="project" value="TreeGrafter"/>
</dbReference>
<dbReference type="InParanoid" id="D8M9N6"/>
<dbReference type="EMBL" id="FN668689">
    <property type="protein sequence ID" value="CBK24775.2"/>
    <property type="molecule type" value="Genomic_DNA"/>
</dbReference>
<dbReference type="OrthoDB" id="411646at2759"/>
<evidence type="ECO:0000313" key="1">
    <source>
        <dbReference type="EMBL" id="CBK24775.2"/>
    </source>
</evidence>
<dbReference type="InterPro" id="IPR051248">
    <property type="entry name" value="UPF0507/Ank_repeat_27"/>
</dbReference>
<dbReference type="GeneID" id="24921493"/>
<dbReference type="GO" id="GO:0005886">
    <property type="term" value="C:plasma membrane"/>
    <property type="evidence" value="ECO:0007669"/>
    <property type="project" value="TreeGrafter"/>
</dbReference>
<keyword evidence="2" id="KW-1185">Reference proteome</keyword>
<proteinExistence type="predicted"/>
<name>D8M9N6_BLAHO</name>
<accession>D8M9N6</accession>
<dbReference type="GO" id="GO:0000149">
    <property type="term" value="F:SNARE binding"/>
    <property type="evidence" value="ECO:0007669"/>
    <property type="project" value="TreeGrafter"/>
</dbReference>
<dbReference type="GO" id="GO:0005769">
    <property type="term" value="C:early endosome"/>
    <property type="evidence" value="ECO:0007669"/>
    <property type="project" value="TreeGrafter"/>
</dbReference>
<dbReference type="RefSeq" id="XP_012898823.1">
    <property type="nucleotide sequence ID" value="XM_013043369.1"/>
</dbReference>
<dbReference type="GO" id="GO:0030133">
    <property type="term" value="C:transport vesicle"/>
    <property type="evidence" value="ECO:0007669"/>
    <property type="project" value="TreeGrafter"/>
</dbReference>
<dbReference type="PANTHER" id="PTHR24170">
    <property type="entry name" value="ANKYRIN REPEAT DOMAIN-CONTAINING PROTEIN 27"/>
    <property type="match status" value="1"/>
</dbReference>
<dbReference type="PANTHER" id="PTHR24170:SF1">
    <property type="entry name" value="DOMAIN PROTEIN, PUTATIVE (AFU_ORTHOLOGUE AFUA_1G09870)-RELATED"/>
    <property type="match status" value="1"/>
</dbReference>
<dbReference type="GO" id="GO:0005085">
    <property type="term" value="F:guanyl-nucleotide exchange factor activity"/>
    <property type="evidence" value="ECO:0007669"/>
    <property type="project" value="TreeGrafter"/>
</dbReference>
<dbReference type="AlphaFoldDB" id="D8M9N6"/>
<evidence type="ECO:0000313" key="2">
    <source>
        <dbReference type="Proteomes" id="UP000008312"/>
    </source>
</evidence>
<gene>
    <name evidence="1" type="ORF">GSBLH_T00004468001</name>
</gene>